<sequence>MFGSATDHKPLLFFDNLKENTSARVARSTLAVEIMDDVPLEEVILGEQLQSGKYPWRVQVKRQESRKRVAESSNHCRFPRSITSNGIVFRPNELLLTCPPPPDTSAPKARHVGFGRNTNNSCWIDVVFEFLARAVTPAISAEPMLDINTYAGNAQAALFHDLWVEAHRGDFVGCLEMARKTLWQVYEEGKMQDPQVALDWFTRWKKDGDA</sequence>
<dbReference type="GeneID" id="83217440"/>
<dbReference type="AlphaFoldDB" id="A0AAD7UW40"/>
<dbReference type="RefSeq" id="XP_058339254.1">
    <property type="nucleotide sequence ID" value="XM_058490019.1"/>
</dbReference>
<organism evidence="1 2">
    <name type="scientific">Lichtheimia ornata</name>
    <dbReference type="NCBI Taxonomy" id="688661"/>
    <lineage>
        <taxon>Eukaryota</taxon>
        <taxon>Fungi</taxon>
        <taxon>Fungi incertae sedis</taxon>
        <taxon>Mucoromycota</taxon>
        <taxon>Mucoromycotina</taxon>
        <taxon>Mucoromycetes</taxon>
        <taxon>Mucorales</taxon>
        <taxon>Lichtheimiaceae</taxon>
        <taxon>Lichtheimia</taxon>
    </lineage>
</organism>
<evidence type="ECO:0000313" key="2">
    <source>
        <dbReference type="Proteomes" id="UP001234581"/>
    </source>
</evidence>
<keyword evidence="2" id="KW-1185">Reference proteome</keyword>
<gene>
    <name evidence="1" type="ORF">O0I10_010036</name>
</gene>
<dbReference type="EMBL" id="JARTCD010000063">
    <property type="protein sequence ID" value="KAJ8654340.1"/>
    <property type="molecule type" value="Genomic_DNA"/>
</dbReference>
<proteinExistence type="predicted"/>
<name>A0AAD7UW40_9FUNG</name>
<comment type="caution">
    <text evidence="1">The sequence shown here is derived from an EMBL/GenBank/DDBJ whole genome shotgun (WGS) entry which is preliminary data.</text>
</comment>
<protein>
    <submittedName>
        <fullName evidence="1">Uncharacterized protein</fullName>
    </submittedName>
</protein>
<dbReference type="Proteomes" id="UP001234581">
    <property type="component" value="Unassembled WGS sequence"/>
</dbReference>
<reference evidence="1 2" key="1">
    <citation type="submission" date="2023-03" db="EMBL/GenBank/DDBJ databases">
        <title>Genome sequence of Lichtheimia ornata CBS 291.66.</title>
        <authorList>
            <person name="Mohabir J.T."/>
            <person name="Shea T.P."/>
            <person name="Kurbessoian T."/>
            <person name="Berby B."/>
            <person name="Fontaine J."/>
            <person name="Livny J."/>
            <person name="Gnirke A."/>
            <person name="Stajich J.E."/>
            <person name="Cuomo C.A."/>
        </authorList>
    </citation>
    <scope>NUCLEOTIDE SEQUENCE [LARGE SCALE GENOMIC DNA]</scope>
    <source>
        <strain evidence="1">CBS 291.66</strain>
    </source>
</reference>
<accession>A0AAD7UW40</accession>
<evidence type="ECO:0000313" key="1">
    <source>
        <dbReference type="EMBL" id="KAJ8654340.1"/>
    </source>
</evidence>